<gene>
    <name evidence="1" type="ordered locus">Desde_0895</name>
</gene>
<keyword evidence="2" id="KW-1185">Reference proteome</keyword>
<dbReference type="eggNOG" id="COG2153">
    <property type="taxonomic scope" value="Bacteria"/>
</dbReference>
<dbReference type="AlphaFoldDB" id="I4A5V0"/>
<dbReference type="HOGENOM" id="CLU_2492740_0_0_9"/>
<sequence length="86" mass="9342">MAFTYSIAKKSINQTSGGGCTKGKVNGYARVNYEGKEAILSQKVVDEECRNQGLESELVKRASVGDDCWNKTKRGTLYVGSNCEAV</sequence>
<organism evidence="1 2">
    <name type="scientific">Desulfitobacterium dehalogenans (strain ATCC 51507 / DSM 9161 / JW/IU-DC1)</name>
    <dbReference type="NCBI Taxonomy" id="756499"/>
    <lineage>
        <taxon>Bacteria</taxon>
        <taxon>Bacillati</taxon>
        <taxon>Bacillota</taxon>
        <taxon>Clostridia</taxon>
        <taxon>Eubacteriales</taxon>
        <taxon>Desulfitobacteriaceae</taxon>
        <taxon>Desulfitobacterium</taxon>
    </lineage>
</organism>
<protein>
    <submittedName>
        <fullName evidence="1">Uncharacterized protein</fullName>
    </submittedName>
</protein>
<dbReference type="KEGG" id="ddh:Desde_0895"/>
<evidence type="ECO:0000313" key="1">
    <source>
        <dbReference type="EMBL" id="AFL99334.1"/>
    </source>
</evidence>
<name>I4A5V0_DESDJ</name>
<reference evidence="1 2" key="2">
    <citation type="journal article" date="2015" name="J. Bacteriol.">
        <title>Genomic, proteomic, and biochemical analysis of the organohalide respiratory pathway in Desulfitobacterium dehalogenans.</title>
        <authorList>
            <person name="Kruse T."/>
            <person name="van de Pas B.A."/>
            <person name="Atteia A."/>
            <person name="Krab K."/>
            <person name="Hagen W.R."/>
            <person name="Goodwin L."/>
            <person name="Chain P."/>
            <person name="Boeren S."/>
            <person name="Maphosa F."/>
            <person name="Schraa G."/>
            <person name="de Vos W.M."/>
            <person name="van der Oost J."/>
            <person name="Smidt H."/>
            <person name="Stams A.J."/>
        </authorList>
    </citation>
    <scope>NUCLEOTIDE SEQUENCE [LARGE SCALE GENOMIC DNA]</scope>
    <source>
        <strain evidence="2">ATCC 51507 / DSM 9161 / JW/IU-DC1</strain>
    </source>
</reference>
<reference evidence="2" key="1">
    <citation type="submission" date="2012-06" db="EMBL/GenBank/DDBJ databases">
        <title>Complete sequence of Desulfitobacterium dehalogenans ATCC 51507.</title>
        <authorList>
            <person name="Lucas S."/>
            <person name="Han J."/>
            <person name="Lapidus A."/>
            <person name="Cheng J.-F."/>
            <person name="Goodwin L."/>
            <person name="Pitluck S."/>
            <person name="Peters L."/>
            <person name="Ovchinnikova G."/>
            <person name="Teshima H."/>
            <person name="Detter J.C."/>
            <person name="Han C."/>
            <person name="Tapia R."/>
            <person name="Land M."/>
            <person name="Hauser L."/>
            <person name="Kyrpides N."/>
            <person name="Ivanova N."/>
            <person name="Pagani I."/>
            <person name="Kruse T."/>
            <person name="de Vos W.M."/>
            <person name="Smidt H."/>
            <person name="Woyke T."/>
        </authorList>
    </citation>
    <scope>NUCLEOTIDE SEQUENCE [LARGE SCALE GENOMIC DNA]</scope>
    <source>
        <strain evidence="2">ATCC 51507 / DSM 9161 / JW/IU-DC1</strain>
    </source>
</reference>
<accession>I4A5V0</accession>
<dbReference type="EMBL" id="CP003348">
    <property type="protein sequence ID" value="AFL99334.1"/>
    <property type="molecule type" value="Genomic_DNA"/>
</dbReference>
<evidence type="ECO:0000313" key="2">
    <source>
        <dbReference type="Proteomes" id="UP000006053"/>
    </source>
</evidence>
<dbReference type="STRING" id="756499.Desde_0895"/>
<dbReference type="Proteomes" id="UP000006053">
    <property type="component" value="Chromosome"/>
</dbReference>
<proteinExistence type="predicted"/>